<dbReference type="AlphaFoldDB" id="A0A9J7MEH2"/>
<reference evidence="2" key="1">
    <citation type="journal article" date="2020" name="Nat. Ecol. Evol.">
        <title>Deeply conserved synteny resolves early events in vertebrate evolution.</title>
        <authorList>
            <person name="Simakov O."/>
            <person name="Marletaz F."/>
            <person name="Yue J.X."/>
            <person name="O'Connell B."/>
            <person name="Jenkins J."/>
            <person name="Brandt A."/>
            <person name="Calef R."/>
            <person name="Tung C.H."/>
            <person name="Huang T.K."/>
            <person name="Schmutz J."/>
            <person name="Satoh N."/>
            <person name="Yu J.K."/>
            <person name="Putnam N.H."/>
            <person name="Green R.E."/>
            <person name="Rokhsar D.S."/>
        </authorList>
    </citation>
    <scope>NUCLEOTIDE SEQUENCE [LARGE SCALE GENOMIC DNA]</scope>
    <source>
        <strain evidence="2">S238N-H82</strain>
    </source>
</reference>
<proteinExistence type="predicted"/>
<reference evidence="3" key="2">
    <citation type="submission" date="2025-08" db="UniProtKB">
        <authorList>
            <consortium name="RefSeq"/>
        </authorList>
    </citation>
    <scope>IDENTIFICATION</scope>
    <source>
        <strain evidence="3">S238N-H82</strain>
        <tissue evidence="3">Testes</tissue>
    </source>
</reference>
<sequence length="311" mass="35733">MATSASENPTQSWEDLYNWACRAYGLTDKTIQILEEQDCNTAEALAALTEDDLTDLEITVGQRRLVANMLADLRTAWDHNLRLERELRRAFPRGKYMIKAYYSEEEEENEDDVLEAVTISATDNEQDVVLIYCKAYITFLKTGKLEDGDQLFTFVEEAVAKMNDGVYKGALLLLPQETFLPRSLAEKLLDEGDMFPLRHTDSFITDVRRDVKLLMDREEEEEDGEEDYHEELETGTPERSTDPLLQTKTDVDPLLHLLHLLQPHPPSYTPSQLSSDDWQNPQPLLDEYWRGPDKVDPKTPVTFKTGKPDSR</sequence>
<organism evidence="2 3">
    <name type="scientific">Branchiostoma floridae</name>
    <name type="common">Florida lancelet</name>
    <name type="synonym">Amphioxus</name>
    <dbReference type="NCBI Taxonomy" id="7739"/>
    <lineage>
        <taxon>Eukaryota</taxon>
        <taxon>Metazoa</taxon>
        <taxon>Chordata</taxon>
        <taxon>Cephalochordata</taxon>
        <taxon>Leptocardii</taxon>
        <taxon>Amphioxiformes</taxon>
        <taxon>Branchiostomatidae</taxon>
        <taxon>Branchiostoma</taxon>
    </lineage>
</organism>
<dbReference type="OrthoDB" id="2132643at2759"/>
<dbReference type="Gene3D" id="1.10.150.50">
    <property type="entry name" value="Transcription Factor, Ets-1"/>
    <property type="match status" value="1"/>
</dbReference>
<dbReference type="RefSeq" id="XP_035699428.1">
    <property type="nucleotide sequence ID" value="XM_035843535.1"/>
</dbReference>
<dbReference type="Proteomes" id="UP000001554">
    <property type="component" value="Chromosome 15"/>
</dbReference>
<feature type="compositionally biased region" description="Basic and acidic residues" evidence="1">
    <location>
        <begin position="287"/>
        <end position="297"/>
    </location>
</feature>
<feature type="region of interest" description="Disordered" evidence="1">
    <location>
        <begin position="217"/>
        <end position="245"/>
    </location>
</feature>
<evidence type="ECO:0000313" key="2">
    <source>
        <dbReference type="Proteomes" id="UP000001554"/>
    </source>
</evidence>
<dbReference type="SUPFAM" id="SSF47769">
    <property type="entry name" value="SAM/Pointed domain"/>
    <property type="match status" value="1"/>
</dbReference>
<keyword evidence="2" id="KW-1185">Reference proteome</keyword>
<dbReference type="InterPro" id="IPR013761">
    <property type="entry name" value="SAM/pointed_sf"/>
</dbReference>
<dbReference type="KEGG" id="bfo:118432036"/>
<feature type="compositionally biased region" description="Acidic residues" evidence="1">
    <location>
        <begin position="217"/>
        <end position="230"/>
    </location>
</feature>
<feature type="compositionally biased region" description="Polar residues" evidence="1">
    <location>
        <begin position="269"/>
        <end position="282"/>
    </location>
</feature>
<accession>A0A9J7MEH2</accession>
<protein>
    <submittedName>
        <fullName evidence="3">Uncharacterized protein LOC118432036</fullName>
    </submittedName>
</protein>
<name>A0A9J7MEH2_BRAFL</name>
<feature type="region of interest" description="Disordered" evidence="1">
    <location>
        <begin position="262"/>
        <end position="311"/>
    </location>
</feature>
<dbReference type="GeneID" id="118432036"/>
<gene>
    <name evidence="3" type="primary">LOC118432036</name>
</gene>
<evidence type="ECO:0000313" key="3">
    <source>
        <dbReference type="RefSeq" id="XP_035699428.1"/>
    </source>
</evidence>
<evidence type="ECO:0000256" key="1">
    <source>
        <dbReference type="SAM" id="MobiDB-lite"/>
    </source>
</evidence>